<keyword evidence="3" id="KW-1185">Reference proteome</keyword>
<comment type="caution">
    <text evidence="2">The sequence shown here is derived from an EMBL/GenBank/DDBJ whole genome shotgun (WGS) entry which is preliminary data.</text>
</comment>
<evidence type="ECO:0000256" key="1">
    <source>
        <dbReference type="SAM" id="SignalP"/>
    </source>
</evidence>
<dbReference type="AlphaFoldDB" id="A0A4Y8VSD1"/>
<evidence type="ECO:0000313" key="2">
    <source>
        <dbReference type="EMBL" id="TFH83266.1"/>
    </source>
</evidence>
<protein>
    <submittedName>
        <fullName evidence="2">Uncharacterized protein</fullName>
    </submittedName>
</protein>
<accession>A0A4Y8VSD1</accession>
<dbReference type="RefSeq" id="WP_134842872.1">
    <property type="nucleotide sequence ID" value="NZ_DAWCZC010000028.1"/>
</dbReference>
<proteinExistence type="predicted"/>
<name>A0A4Y8VSD1_9BACT</name>
<evidence type="ECO:0000313" key="3">
    <source>
        <dbReference type="Proteomes" id="UP000297872"/>
    </source>
</evidence>
<keyword evidence="1" id="KW-0732">Signal</keyword>
<gene>
    <name evidence="2" type="ORF">EXN75_04095</name>
</gene>
<reference evidence="2 3" key="1">
    <citation type="submission" date="2019-02" db="EMBL/GenBank/DDBJ databases">
        <title>Draft Genome Sequence of the Prevotella sp. BCRC 81118, Isolated from Human Feces.</title>
        <authorList>
            <person name="Huang C.-H."/>
        </authorList>
    </citation>
    <scope>NUCLEOTIDE SEQUENCE [LARGE SCALE GENOMIC DNA]</scope>
    <source>
        <strain evidence="2 3">BCRC 81118</strain>
    </source>
</reference>
<dbReference type="GeneID" id="302994478"/>
<organism evidence="2 3">
    <name type="scientific">Segatella hominis</name>
    <dbReference type="NCBI Taxonomy" id="2518605"/>
    <lineage>
        <taxon>Bacteria</taxon>
        <taxon>Pseudomonadati</taxon>
        <taxon>Bacteroidota</taxon>
        <taxon>Bacteroidia</taxon>
        <taxon>Bacteroidales</taxon>
        <taxon>Prevotellaceae</taxon>
        <taxon>Segatella</taxon>
    </lineage>
</organism>
<feature type="chain" id="PRO_5021388144" evidence="1">
    <location>
        <begin position="21"/>
        <end position="165"/>
    </location>
</feature>
<dbReference type="Proteomes" id="UP000297872">
    <property type="component" value="Unassembled WGS sequence"/>
</dbReference>
<dbReference type="EMBL" id="SGVY01000007">
    <property type="protein sequence ID" value="TFH83266.1"/>
    <property type="molecule type" value="Genomic_DNA"/>
</dbReference>
<sequence>MKKTVLSLGLLLAVSLSAFAQNETGQKKSENGMEQKKMENAMKAVEKEQQVALSHAGTFANRFETFVKSASTNRELSDAQKEKLDSTYQAYLDEYSIVKDSISDEEVRRVSKAKVAYQKLQVRNFTDKTTDQVADVANTIGEKVSKVFKRTKKKVQGAIEGFKKE</sequence>
<feature type="signal peptide" evidence="1">
    <location>
        <begin position="1"/>
        <end position="20"/>
    </location>
</feature>